<dbReference type="EMBL" id="BAAAZX010000005">
    <property type="protein sequence ID" value="GAA3990384.1"/>
    <property type="molecule type" value="Genomic_DNA"/>
</dbReference>
<gene>
    <name evidence="1" type="ORF">GCM10022232_25540</name>
</gene>
<keyword evidence="2" id="KW-1185">Reference proteome</keyword>
<organism evidence="1 2">
    <name type="scientific">Streptomyces plumbiresistens</name>
    <dbReference type="NCBI Taxonomy" id="511811"/>
    <lineage>
        <taxon>Bacteria</taxon>
        <taxon>Bacillati</taxon>
        <taxon>Actinomycetota</taxon>
        <taxon>Actinomycetes</taxon>
        <taxon>Kitasatosporales</taxon>
        <taxon>Streptomycetaceae</taxon>
        <taxon>Streptomyces</taxon>
    </lineage>
</organism>
<name>A0ABP7QZV9_9ACTN</name>
<protein>
    <recommendedName>
        <fullName evidence="3">Formate hydrogenlyase regulatory protein HycA</fullName>
    </recommendedName>
</protein>
<reference evidence="2" key="1">
    <citation type="journal article" date="2019" name="Int. J. Syst. Evol. Microbiol.">
        <title>The Global Catalogue of Microorganisms (GCM) 10K type strain sequencing project: providing services to taxonomists for standard genome sequencing and annotation.</title>
        <authorList>
            <consortium name="The Broad Institute Genomics Platform"/>
            <consortium name="The Broad Institute Genome Sequencing Center for Infectious Disease"/>
            <person name="Wu L."/>
            <person name="Ma J."/>
        </authorList>
    </citation>
    <scope>NUCLEOTIDE SEQUENCE [LARGE SCALE GENOMIC DNA]</scope>
    <source>
        <strain evidence="2">JCM 16924</strain>
    </source>
</reference>
<dbReference type="Proteomes" id="UP001500456">
    <property type="component" value="Unassembled WGS sequence"/>
</dbReference>
<proteinExistence type="predicted"/>
<evidence type="ECO:0008006" key="3">
    <source>
        <dbReference type="Google" id="ProtNLM"/>
    </source>
</evidence>
<evidence type="ECO:0000313" key="1">
    <source>
        <dbReference type="EMBL" id="GAA3990384.1"/>
    </source>
</evidence>
<comment type="caution">
    <text evidence="1">The sequence shown here is derived from an EMBL/GenBank/DDBJ whole genome shotgun (WGS) entry which is preliminary data.</text>
</comment>
<accession>A0ABP7QZV9</accession>
<sequence length="160" mass="18492">MAMAVPKVIPIAYVPRRHTESIGWYADGQFLASISYAFPEGFRPDEGWEEHKRLYVALHTFDAEGHYRDSEIWCAGTWADQQRAPHGNDSVLGRARIHLAKLLRSLPRRSYTDIAIRPFQLTLDGVRFGLVIRKEDGETWAELYPDRLEFGEPWDGRYVT</sequence>
<evidence type="ECO:0000313" key="2">
    <source>
        <dbReference type="Proteomes" id="UP001500456"/>
    </source>
</evidence>